<dbReference type="Pfam" id="PF11367">
    <property type="entry name" value="Tail_completion_gp17"/>
    <property type="match status" value="1"/>
</dbReference>
<keyword evidence="2" id="KW-1185">Reference proteome</keyword>
<organism evidence="1 2">
    <name type="scientific">Allosphingosinicella ginsenosidimutans</name>
    <dbReference type="NCBI Taxonomy" id="1176539"/>
    <lineage>
        <taxon>Bacteria</taxon>
        <taxon>Pseudomonadati</taxon>
        <taxon>Pseudomonadota</taxon>
        <taxon>Alphaproteobacteria</taxon>
        <taxon>Sphingomonadales</taxon>
        <taxon>Sphingomonadaceae</taxon>
        <taxon>Allosphingosinicella</taxon>
    </lineage>
</organism>
<sequence length="144" mass="15313">MLEQTIPARRAVLAHLKGDTGLAALVPPARIYPQSTPPGPTWPFTRFGTPRATPLRASCVAGNEIPFDIHSFAKPRMSGGQVVETAEDHAGRIGAAVVAALDGQALDLPAGRLKVRWVGSQLMQDPEEADAYHHVASFTGRVLA</sequence>
<evidence type="ECO:0000313" key="1">
    <source>
        <dbReference type="EMBL" id="TXC63676.1"/>
    </source>
</evidence>
<dbReference type="Proteomes" id="UP000321249">
    <property type="component" value="Unassembled WGS sequence"/>
</dbReference>
<comment type="caution">
    <text evidence="1">The sequence shown here is derived from an EMBL/GenBank/DDBJ whole genome shotgun (WGS) entry which is preliminary data.</text>
</comment>
<reference evidence="1 2" key="1">
    <citation type="journal article" date="2015" name="J. Microbiol.">
        <title>Sphingosinicella ginsenosidimutans sp. nov., with ginsenoside converting activity.</title>
        <authorList>
            <person name="Kim J.K."/>
            <person name="Kang M.S."/>
            <person name="Park S.C."/>
            <person name="Kim K.M."/>
            <person name="Choi K."/>
            <person name="Yoon M.H."/>
            <person name="Im W.T."/>
        </authorList>
    </citation>
    <scope>NUCLEOTIDE SEQUENCE [LARGE SCALE GENOMIC DNA]</scope>
    <source>
        <strain evidence="1 2">BS-11</strain>
    </source>
</reference>
<dbReference type="RefSeq" id="WP_147043082.1">
    <property type="nucleotide sequence ID" value="NZ_BAABIR010000004.1"/>
</dbReference>
<dbReference type="EMBL" id="VOQQ01000001">
    <property type="protein sequence ID" value="TXC63676.1"/>
    <property type="molecule type" value="Genomic_DNA"/>
</dbReference>
<accession>A0A5C6TTS7</accession>
<dbReference type="InterPro" id="IPR021508">
    <property type="entry name" value="Gp17-like"/>
</dbReference>
<name>A0A5C6TTS7_9SPHN</name>
<protein>
    <submittedName>
        <fullName evidence="1">DUF3168 domain-containing protein</fullName>
    </submittedName>
</protein>
<dbReference type="OrthoDB" id="7505973at2"/>
<dbReference type="Gene3D" id="3.30.2000.30">
    <property type="match status" value="1"/>
</dbReference>
<evidence type="ECO:0000313" key="2">
    <source>
        <dbReference type="Proteomes" id="UP000321249"/>
    </source>
</evidence>
<dbReference type="AlphaFoldDB" id="A0A5C6TTS7"/>
<proteinExistence type="predicted"/>
<dbReference type="InterPro" id="IPR053745">
    <property type="entry name" value="Viral_Tail_Comp_sf"/>
</dbReference>
<gene>
    <name evidence="1" type="ORF">FRZ32_08395</name>
</gene>